<sequence length="454" mass="48639">MSVVMSETASTQISHAVRTAKWNAFHASVLFLCLAILILDGFDTALMGYVAPQILQEWGIEKSDLGLAMSAALVGLALGALASGPLSDRLGRKPIILVSVLIFGLCCLATTQATSVAELAWWRFGTGLGIGAAMSNALTIVSEFAPERHKAFMVNAVFCGFPFGAAMSGVLASWMVPHWGWESVFLLGGALPLLLFVPLCRWLPESVLFLLQKPEAHQAITKTLKRLLGHAWPHRIANTAPRQSVGNPVGVIVARSRLGATLLLWLAYFMGLLIFYVVTSWMPILIGEAGYDLRHAALLTALFPLGGAVGTLVSGWVMDRLTPHYIVAFNYFMTGVFLFSIAYLSDIYWLGLAILLAGTVMNGAQASMGSIAALHYPTSARATGVSWMLGMGRAGGIAGAMMGASLLQWGLGYQDIFQVLLVPSVLAALALLGLKQHARRRPKSMADLVPKEAN</sequence>
<evidence type="ECO:0000256" key="3">
    <source>
        <dbReference type="ARBA" id="ARBA00022989"/>
    </source>
</evidence>
<feature type="transmembrane region" description="Helical" evidence="5">
    <location>
        <begin position="262"/>
        <end position="284"/>
    </location>
</feature>
<dbReference type="PANTHER" id="PTHR23508:SF10">
    <property type="entry name" value="CARBOXYLIC ACID TRANSPORTER PROTEIN HOMOLOG"/>
    <property type="match status" value="1"/>
</dbReference>
<dbReference type="InterPro" id="IPR020846">
    <property type="entry name" value="MFS_dom"/>
</dbReference>
<proteinExistence type="predicted"/>
<dbReference type="PROSITE" id="PS00216">
    <property type="entry name" value="SUGAR_TRANSPORT_1"/>
    <property type="match status" value="1"/>
</dbReference>
<dbReference type="Gene3D" id="1.20.1250.20">
    <property type="entry name" value="MFS general substrate transporter like domains"/>
    <property type="match status" value="2"/>
</dbReference>
<keyword evidence="2 5" id="KW-0812">Transmembrane</keyword>
<dbReference type="Pfam" id="PF07690">
    <property type="entry name" value="MFS_1"/>
    <property type="match status" value="1"/>
</dbReference>
<feature type="transmembrane region" description="Helical" evidence="5">
    <location>
        <begin position="20"/>
        <end position="39"/>
    </location>
</feature>
<feature type="transmembrane region" description="Helical" evidence="5">
    <location>
        <begin position="183"/>
        <end position="203"/>
    </location>
</feature>
<dbReference type="InterPro" id="IPR005829">
    <property type="entry name" value="Sugar_transporter_CS"/>
</dbReference>
<evidence type="ECO:0000259" key="6">
    <source>
        <dbReference type="PROSITE" id="PS50850"/>
    </source>
</evidence>
<dbReference type="RefSeq" id="WP_171360111.1">
    <property type="nucleotide sequence ID" value="NZ_VTXC01000008.1"/>
</dbReference>
<dbReference type="EMBL" id="VTXC01000008">
    <property type="protein sequence ID" value="NOH70576.1"/>
    <property type="molecule type" value="Genomic_DNA"/>
</dbReference>
<keyword evidence="4 5" id="KW-0472">Membrane</keyword>
<dbReference type="CDD" id="cd17365">
    <property type="entry name" value="MFS_PcaK_like"/>
    <property type="match status" value="1"/>
</dbReference>
<evidence type="ECO:0000256" key="4">
    <source>
        <dbReference type="ARBA" id="ARBA00023136"/>
    </source>
</evidence>
<feature type="domain" description="Major facilitator superfamily (MFS) profile" evidence="6">
    <location>
        <begin position="29"/>
        <end position="439"/>
    </location>
</feature>
<reference evidence="7 8" key="1">
    <citation type="submission" date="2019-09" db="EMBL/GenBank/DDBJ databases">
        <title>Draft genome sequencing and comparative genomics of hatchery-associated Vibrios.</title>
        <authorList>
            <person name="Kehlet-Delgado H."/>
            <person name="Mueller R.S."/>
        </authorList>
    </citation>
    <scope>NUCLEOTIDE SEQUENCE [LARGE SCALE GENOMIC DNA]</scope>
    <source>
        <strain evidence="7 8">99-46-Y</strain>
    </source>
</reference>
<dbReference type="InterPro" id="IPR036259">
    <property type="entry name" value="MFS_trans_sf"/>
</dbReference>
<dbReference type="GO" id="GO:0005886">
    <property type="term" value="C:plasma membrane"/>
    <property type="evidence" value="ECO:0007669"/>
    <property type="project" value="TreeGrafter"/>
</dbReference>
<feature type="transmembrane region" description="Helical" evidence="5">
    <location>
        <begin position="153"/>
        <end position="177"/>
    </location>
</feature>
<feature type="transmembrane region" description="Helical" evidence="5">
    <location>
        <begin position="95"/>
        <end position="114"/>
    </location>
</feature>
<dbReference type="PROSITE" id="PS50850">
    <property type="entry name" value="MFS"/>
    <property type="match status" value="1"/>
</dbReference>
<evidence type="ECO:0000256" key="2">
    <source>
        <dbReference type="ARBA" id="ARBA00022692"/>
    </source>
</evidence>
<feature type="transmembrane region" description="Helical" evidence="5">
    <location>
        <begin position="65"/>
        <end position="83"/>
    </location>
</feature>
<dbReference type="Proteomes" id="UP000565719">
    <property type="component" value="Unassembled WGS sequence"/>
</dbReference>
<keyword evidence="3 5" id="KW-1133">Transmembrane helix</keyword>
<comment type="caution">
    <text evidence="7">The sequence shown here is derived from an EMBL/GenBank/DDBJ whole genome shotgun (WGS) entry which is preliminary data.</text>
</comment>
<gene>
    <name evidence="7" type="ORF">F0225_04355</name>
</gene>
<dbReference type="InterPro" id="IPR011701">
    <property type="entry name" value="MFS"/>
</dbReference>
<accession>A0A7Y3ZXF2</accession>
<evidence type="ECO:0000256" key="1">
    <source>
        <dbReference type="ARBA" id="ARBA00004141"/>
    </source>
</evidence>
<dbReference type="AlphaFoldDB" id="A0A7Y3ZXF2"/>
<feature type="transmembrane region" description="Helical" evidence="5">
    <location>
        <begin position="296"/>
        <end position="318"/>
    </location>
</feature>
<feature type="transmembrane region" description="Helical" evidence="5">
    <location>
        <begin position="386"/>
        <end position="410"/>
    </location>
</feature>
<comment type="subcellular location">
    <subcellularLocation>
        <location evidence="1">Membrane</location>
        <topology evidence="1">Multi-pass membrane protein</topology>
    </subcellularLocation>
</comment>
<dbReference type="SUPFAM" id="SSF103473">
    <property type="entry name" value="MFS general substrate transporter"/>
    <property type="match status" value="1"/>
</dbReference>
<feature type="transmembrane region" description="Helical" evidence="5">
    <location>
        <begin position="120"/>
        <end position="141"/>
    </location>
</feature>
<dbReference type="GO" id="GO:0046943">
    <property type="term" value="F:carboxylic acid transmembrane transporter activity"/>
    <property type="evidence" value="ECO:0007669"/>
    <property type="project" value="TreeGrafter"/>
</dbReference>
<protein>
    <submittedName>
        <fullName evidence="7">Aromatic acid/H+ symport family MFS transporter</fullName>
    </submittedName>
</protein>
<evidence type="ECO:0000313" key="7">
    <source>
        <dbReference type="EMBL" id="NOH70576.1"/>
    </source>
</evidence>
<evidence type="ECO:0000313" key="8">
    <source>
        <dbReference type="Proteomes" id="UP000565719"/>
    </source>
</evidence>
<dbReference type="PANTHER" id="PTHR23508">
    <property type="entry name" value="CARBOXYLIC ACID TRANSPORTER PROTEIN HOMOLOG"/>
    <property type="match status" value="1"/>
</dbReference>
<feature type="transmembrane region" description="Helical" evidence="5">
    <location>
        <begin position="350"/>
        <end position="374"/>
    </location>
</feature>
<feature type="transmembrane region" description="Helical" evidence="5">
    <location>
        <begin position="416"/>
        <end position="434"/>
    </location>
</feature>
<name>A0A7Y3ZXF2_9VIBR</name>
<feature type="transmembrane region" description="Helical" evidence="5">
    <location>
        <begin position="325"/>
        <end position="344"/>
    </location>
</feature>
<organism evidence="7 8">
    <name type="scientific">Vibrio pectenicida</name>
    <dbReference type="NCBI Taxonomy" id="62763"/>
    <lineage>
        <taxon>Bacteria</taxon>
        <taxon>Pseudomonadati</taxon>
        <taxon>Pseudomonadota</taxon>
        <taxon>Gammaproteobacteria</taxon>
        <taxon>Vibrionales</taxon>
        <taxon>Vibrionaceae</taxon>
        <taxon>Vibrio</taxon>
    </lineage>
</organism>
<evidence type="ECO:0000256" key="5">
    <source>
        <dbReference type="SAM" id="Phobius"/>
    </source>
</evidence>